<dbReference type="EMBL" id="BONY01000087">
    <property type="protein sequence ID" value="GIH10200.1"/>
    <property type="molecule type" value="Genomic_DNA"/>
</dbReference>
<evidence type="ECO:0000313" key="3">
    <source>
        <dbReference type="Proteomes" id="UP000612899"/>
    </source>
</evidence>
<organism evidence="2 3">
    <name type="scientific">Rhizocola hellebori</name>
    <dbReference type="NCBI Taxonomy" id="1392758"/>
    <lineage>
        <taxon>Bacteria</taxon>
        <taxon>Bacillati</taxon>
        <taxon>Actinomycetota</taxon>
        <taxon>Actinomycetes</taxon>
        <taxon>Micromonosporales</taxon>
        <taxon>Micromonosporaceae</taxon>
        <taxon>Rhizocola</taxon>
    </lineage>
</organism>
<keyword evidence="3" id="KW-1185">Reference proteome</keyword>
<proteinExistence type="predicted"/>
<gene>
    <name evidence="2" type="ORF">Rhe02_82670</name>
</gene>
<accession>A0A8J3QG13</accession>
<keyword evidence="1" id="KW-1133">Transmembrane helix</keyword>
<feature type="transmembrane region" description="Helical" evidence="1">
    <location>
        <begin position="81"/>
        <end position="100"/>
    </location>
</feature>
<evidence type="ECO:0000313" key="2">
    <source>
        <dbReference type="EMBL" id="GIH10200.1"/>
    </source>
</evidence>
<reference evidence="2" key="1">
    <citation type="submission" date="2021-01" db="EMBL/GenBank/DDBJ databases">
        <title>Whole genome shotgun sequence of Rhizocola hellebori NBRC 109834.</title>
        <authorList>
            <person name="Komaki H."/>
            <person name="Tamura T."/>
        </authorList>
    </citation>
    <scope>NUCLEOTIDE SEQUENCE</scope>
    <source>
        <strain evidence="2">NBRC 109834</strain>
    </source>
</reference>
<evidence type="ECO:0000256" key="1">
    <source>
        <dbReference type="SAM" id="Phobius"/>
    </source>
</evidence>
<keyword evidence="1" id="KW-0472">Membrane</keyword>
<keyword evidence="1" id="KW-0812">Transmembrane</keyword>
<sequence>MAMSTRGRTTGSLLLAGLLVLWLVSPIGWLFLSGLVHPDSGTHPTAQQRHDMALVTLTELVIAIGLPLLVLVIAGLTRRRTLAAVAGIALVALNLLLIFIEAPIWELFAESIRTLW</sequence>
<feature type="transmembrane region" description="Helical" evidence="1">
    <location>
        <begin position="12"/>
        <end position="32"/>
    </location>
</feature>
<feature type="transmembrane region" description="Helical" evidence="1">
    <location>
        <begin position="52"/>
        <end position="74"/>
    </location>
</feature>
<name>A0A8J3QG13_9ACTN</name>
<dbReference type="AlphaFoldDB" id="A0A8J3QG13"/>
<dbReference type="Proteomes" id="UP000612899">
    <property type="component" value="Unassembled WGS sequence"/>
</dbReference>
<protein>
    <submittedName>
        <fullName evidence="2">Uncharacterized protein</fullName>
    </submittedName>
</protein>
<comment type="caution">
    <text evidence="2">The sequence shown here is derived from an EMBL/GenBank/DDBJ whole genome shotgun (WGS) entry which is preliminary data.</text>
</comment>